<dbReference type="AlphaFoldDB" id="A0A378LKJ9"/>
<dbReference type="STRING" id="39962.Lmor_0062"/>
<dbReference type="Proteomes" id="UP000054985">
    <property type="component" value="Unassembled WGS sequence"/>
</dbReference>
<organism evidence="2 4">
    <name type="scientific">Legionella moravica</name>
    <dbReference type="NCBI Taxonomy" id="39962"/>
    <lineage>
        <taxon>Bacteria</taxon>
        <taxon>Pseudomonadati</taxon>
        <taxon>Pseudomonadota</taxon>
        <taxon>Gammaproteobacteria</taxon>
        <taxon>Legionellales</taxon>
        <taxon>Legionellaceae</taxon>
        <taxon>Legionella</taxon>
    </lineage>
</organism>
<sequence length="241" mass="27863">MTTFVKLTLSNNEVNRLFTRELKNGVNFYQKLMNKVASLIKCCQEQRVYALLSLYQMNEAVNTTIQKFYDDIDTFEGVLEKKKHLAGKKITYQPVHFPEVRFDSALASSLVELFEVYDHFISLLKTLRTAGCFTNDDDYFNNLRRAFKEVNRLLSALLLSSVKELPSITLDESIHQKEPYQLHAKHHGEMDYSLLYKALTSNVAPRIEEKLRQPLLSCLNKRLEQDSKPLSSHHSEERGAA</sequence>
<dbReference type="Proteomes" id="UP000254040">
    <property type="component" value="Unassembled WGS sequence"/>
</dbReference>
<keyword evidence="3" id="KW-1185">Reference proteome</keyword>
<reference evidence="1 3" key="1">
    <citation type="submission" date="2015-11" db="EMBL/GenBank/DDBJ databases">
        <title>Genomic analysis of 38 Legionella species identifies large and diverse effector repertoires.</title>
        <authorList>
            <person name="Burstein D."/>
            <person name="Amaro F."/>
            <person name="Zusman T."/>
            <person name="Lifshitz Z."/>
            <person name="Cohen O."/>
            <person name="Gilbert J.A."/>
            <person name="Pupko T."/>
            <person name="Shuman H.A."/>
            <person name="Segal G."/>
        </authorList>
    </citation>
    <scope>NUCLEOTIDE SEQUENCE [LARGE SCALE GENOMIC DNA]</scope>
    <source>
        <strain evidence="1 3">ATCC 43877</strain>
    </source>
</reference>
<reference evidence="2 4" key="2">
    <citation type="submission" date="2018-06" db="EMBL/GenBank/DDBJ databases">
        <authorList>
            <consortium name="Pathogen Informatics"/>
            <person name="Doyle S."/>
        </authorList>
    </citation>
    <scope>NUCLEOTIDE SEQUENCE [LARGE SCALE GENOMIC DNA]</scope>
    <source>
        <strain evidence="2 4">NCTC12239</strain>
    </source>
</reference>
<dbReference type="EMBL" id="LNYN01000001">
    <property type="protein sequence ID" value="KTD39696.1"/>
    <property type="molecule type" value="Genomic_DNA"/>
</dbReference>
<evidence type="ECO:0000313" key="4">
    <source>
        <dbReference type="Proteomes" id="UP000254040"/>
    </source>
</evidence>
<proteinExistence type="predicted"/>
<accession>A0A378LKJ9</accession>
<gene>
    <name evidence="1" type="ORF">Lmor_0062</name>
    <name evidence="2" type="ORF">NCTC12239_03193</name>
</gene>
<dbReference type="OrthoDB" id="5637116at2"/>
<evidence type="ECO:0000313" key="2">
    <source>
        <dbReference type="EMBL" id="STY27515.1"/>
    </source>
</evidence>
<dbReference type="RefSeq" id="WP_028383813.1">
    <property type="nucleotide sequence ID" value="NZ_CAAAJG010000015.1"/>
</dbReference>
<evidence type="ECO:0000313" key="3">
    <source>
        <dbReference type="Proteomes" id="UP000054985"/>
    </source>
</evidence>
<evidence type="ECO:0000313" key="1">
    <source>
        <dbReference type="EMBL" id="KTD39696.1"/>
    </source>
</evidence>
<protein>
    <submittedName>
        <fullName evidence="2">Uncharacterized protein</fullName>
    </submittedName>
</protein>
<name>A0A378LKJ9_9GAMM</name>
<dbReference type="EMBL" id="UGOG01000002">
    <property type="protein sequence ID" value="STY27515.1"/>
    <property type="molecule type" value="Genomic_DNA"/>
</dbReference>